<keyword evidence="3" id="KW-1185">Reference proteome</keyword>
<evidence type="ECO:0000313" key="3">
    <source>
        <dbReference type="Proteomes" id="UP000033140"/>
    </source>
</evidence>
<feature type="compositionally biased region" description="Polar residues" evidence="1">
    <location>
        <begin position="281"/>
        <end position="296"/>
    </location>
</feature>
<proteinExistence type="predicted"/>
<dbReference type="AlphaFoldDB" id="A0A0E9NRH7"/>
<dbReference type="STRING" id="698492.A0A0E9NRH7"/>
<name>A0A0E9NRH7_SAICN</name>
<protein>
    <submittedName>
        <fullName evidence="2">Uncharacterized protein</fullName>
    </submittedName>
</protein>
<feature type="region of interest" description="Disordered" evidence="1">
    <location>
        <begin position="269"/>
        <end position="332"/>
    </location>
</feature>
<dbReference type="Proteomes" id="UP000033140">
    <property type="component" value="Unassembled WGS sequence"/>
</dbReference>
<evidence type="ECO:0000313" key="2">
    <source>
        <dbReference type="EMBL" id="GAO52383.1"/>
    </source>
</evidence>
<organism evidence="2 3">
    <name type="scientific">Saitoella complicata (strain BCRC 22490 / CBS 7301 / JCM 7358 / NBRC 10748 / NRRL Y-17804)</name>
    <dbReference type="NCBI Taxonomy" id="698492"/>
    <lineage>
        <taxon>Eukaryota</taxon>
        <taxon>Fungi</taxon>
        <taxon>Dikarya</taxon>
        <taxon>Ascomycota</taxon>
        <taxon>Taphrinomycotina</taxon>
        <taxon>Taphrinomycotina incertae sedis</taxon>
        <taxon>Saitoella</taxon>
    </lineage>
</organism>
<evidence type="ECO:0000256" key="1">
    <source>
        <dbReference type="SAM" id="MobiDB-lite"/>
    </source>
</evidence>
<sequence>MRYQDFDVILFPGTVHSQRVPLPEFRTTHCFTTDPDAPAALPKLQLPTPGEPGAGHEDVPSPVCLPTVHTFVPRLGVDERFVVSIHSWARLIPSPFTYEMAAAMSNEGMRTHIAWEFRVFVDGVPVASSHCVQDTLFPFTIDSAGHDARGLPIPLTFPPQPCPTTTDPWIFSPASTASSVKIVITEGFLSYHTNGSIKPYFTRTRNVCGFIARYCERAFLEAAGLYYPSTRPLDLAAMSLVEPRLPQLTEAAGAGFDVDLFEPGAPITPATPGEWSMPTPLETTESTDPVPQNSSHPEPDPTTALFVFEDPSTNIGTSEVPEEVKTPGKGKKARVKVEDEGYKLKGVKDKAIEKRKSSRLERTLNGMPLEEMKNI</sequence>
<gene>
    <name evidence="2" type="ORF">G7K_6461-t1</name>
</gene>
<reference evidence="2 3" key="2">
    <citation type="journal article" date="2014" name="J. Gen. Appl. Microbiol.">
        <title>The early diverging ascomycetous budding yeast Saitoella complicata has three histone deacetylases belonging to the Clr6, Hos2, and Rpd3 lineages.</title>
        <authorList>
            <person name="Nishida H."/>
            <person name="Matsumoto T."/>
            <person name="Kondo S."/>
            <person name="Hamamoto M."/>
            <person name="Yoshikawa H."/>
        </authorList>
    </citation>
    <scope>NUCLEOTIDE SEQUENCE [LARGE SCALE GENOMIC DNA]</scope>
    <source>
        <strain evidence="2 3">NRRL Y-17804</strain>
    </source>
</reference>
<comment type="caution">
    <text evidence="2">The sequence shown here is derived from an EMBL/GenBank/DDBJ whole genome shotgun (WGS) entry which is preliminary data.</text>
</comment>
<dbReference type="RefSeq" id="XP_019024543.1">
    <property type="nucleotide sequence ID" value="XM_019165337.1"/>
</dbReference>
<reference evidence="2 3" key="3">
    <citation type="journal article" date="2015" name="Genome Announc.">
        <title>Draft Genome Sequence of the Archiascomycetous Yeast Saitoella complicata.</title>
        <authorList>
            <person name="Yamauchi K."/>
            <person name="Kondo S."/>
            <person name="Hamamoto M."/>
            <person name="Takahashi Y."/>
            <person name="Ogura Y."/>
            <person name="Hayashi T."/>
            <person name="Nishida H."/>
        </authorList>
    </citation>
    <scope>NUCLEOTIDE SEQUENCE [LARGE SCALE GENOMIC DNA]</scope>
    <source>
        <strain evidence="2 3">NRRL Y-17804</strain>
    </source>
</reference>
<reference evidence="2 3" key="1">
    <citation type="journal article" date="2011" name="J. Gen. Appl. Microbiol.">
        <title>Draft genome sequencing of the enigmatic yeast Saitoella complicata.</title>
        <authorList>
            <person name="Nishida H."/>
            <person name="Hamamoto M."/>
            <person name="Sugiyama J."/>
        </authorList>
    </citation>
    <scope>NUCLEOTIDE SEQUENCE [LARGE SCALE GENOMIC DNA]</scope>
    <source>
        <strain evidence="2 3">NRRL Y-17804</strain>
    </source>
</reference>
<dbReference type="EMBL" id="BACD03000067">
    <property type="protein sequence ID" value="GAO52383.1"/>
    <property type="molecule type" value="Genomic_DNA"/>
</dbReference>
<dbReference type="OrthoDB" id="5417628at2759"/>
<accession>A0A0E9NRH7</accession>